<dbReference type="Gene3D" id="3.30.2010.10">
    <property type="entry name" value="Metalloproteases ('zincins'), catalytic domain"/>
    <property type="match status" value="1"/>
</dbReference>
<feature type="domain" description="Peptidase M48" evidence="8">
    <location>
        <begin position="74"/>
        <end position="240"/>
    </location>
</feature>
<evidence type="ECO:0000256" key="2">
    <source>
        <dbReference type="ARBA" id="ARBA00022723"/>
    </source>
</evidence>
<protein>
    <submittedName>
        <fullName evidence="9">Peptidase M48 Ste24p</fullName>
    </submittedName>
</protein>
<evidence type="ECO:0000256" key="3">
    <source>
        <dbReference type="ARBA" id="ARBA00022801"/>
    </source>
</evidence>
<keyword evidence="7" id="KW-0732">Signal</keyword>
<dbReference type="AlphaFoldDB" id="A0A1R4GYR5"/>
<evidence type="ECO:0000313" key="10">
    <source>
        <dbReference type="Proteomes" id="UP000195667"/>
    </source>
</evidence>
<dbReference type="Proteomes" id="UP000195667">
    <property type="component" value="Unassembled WGS sequence"/>
</dbReference>
<dbReference type="InterPro" id="IPR051156">
    <property type="entry name" value="Mito/Outer_Membr_Metalloprot"/>
</dbReference>
<dbReference type="GO" id="GO:0004222">
    <property type="term" value="F:metalloendopeptidase activity"/>
    <property type="evidence" value="ECO:0007669"/>
    <property type="project" value="InterPro"/>
</dbReference>
<dbReference type="GO" id="GO:0046872">
    <property type="term" value="F:metal ion binding"/>
    <property type="evidence" value="ECO:0007669"/>
    <property type="project" value="UniProtKB-KW"/>
</dbReference>
<dbReference type="EMBL" id="FUKI01000002">
    <property type="protein sequence ID" value="SJM89112.1"/>
    <property type="molecule type" value="Genomic_DNA"/>
</dbReference>
<dbReference type="RefSeq" id="WP_087141989.1">
    <property type="nucleotide sequence ID" value="NZ_FUKI01000002.1"/>
</dbReference>
<evidence type="ECO:0000256" key="6">
    <source>
        <dbReference type="RuleBase" id="RU003983"/>
    </source>
</evidence>
<gene>
    <name evidence="9" type="ORF">CRENPOLYSF1_100022</name>
</gene>
<keyword evidence="1 6" id="KW-0645">Protease</keyword>
<dbReference type="PANTHER" id="PTHR22726:SF24">
    <property type="entry name" value="M48 FAMILY METALLOPEPTIDASE"/>
    <property type="match status" value="1"/>
</dbReference>
<accession>A0A1R4GYR5</accession>
<comment type="cofactor">
    <cofactor evidence="6">
        <name>Zn(2+)</name>
        <dbReference type="ChEBI" id="CHEBI:29105"/>
    </cofactor>
    <text evidence="6">Binds 1 zinc ion per subunit.</text>
</comment>
<feature type="chain" id="PRO_5012661451" evidence="7">
    <location>
        <begin position="22"/>
        <end position="262"/>
    </location>
</feature>
<dbReference type="OrthoDB" id="9810445at2"/>
<keyword evidence="4 6" id="KW-0862">Zinc</keyword>
<reference evidence="10" key="1">
    <citation type="submission" date="2017-02" db="EMBL/GenBank/DDBJ databases">
        <authorList>
            <person name="Daims H."/>
        </authorList>
    </citation>
    <scope>NUCLEOTIDE SEQUENCE [LARGE SCALE GENOMIC DNA]</scope>
</reference>
<sequence length="262" mass="28218">MFKQQMSVLLSALLLSACVTSPTGRSQFIMMPEAQIDNMGLQAFETLKKDKPISRNAKYNKLTNCIAQAITREVGGGQWEVVVFNDKSPNAFALPGNKIGVHTGLITLVANQDQLAAVIGHEVGHVLAKHSNERASQEAAMSQGMSVVQAIAGAPTSALGQLGFGLLGVGAQYGVLMPYGRTQESEADVIGVDLMAKAGFDPRESIGLWQRMEQASQGNQPSEFMSTHPSHATRIQDLEQHMPQAMGLYQQAHNMGKQPRCS</sequence>
<comment type="similarity">
    <text evidence="6">Belongs to the peptidase M48 family.</text>
</comment>
<keyword evidence="3 6" id="KW-0378">Hydrolase</keyword>
<evidence type="ECO:0000256" key="1">
    <source>
        <dbReference type="ARBA" id="ARBA00022670"/>
    </source>
</evidence>
<keyword evidence="10" id="KW-1185">Reference proteome</keyword>
<evidence type="ECO:0000313" key="9">
    <source>
        <dbReference type="EMBL" id="SJM89112.1"/>
    </source>
</evidence>
<evidence type="ECO:0000256" key="5">
    <source>
        <dbReference type="ARBA" id="ARBA00023049"/>
    </source>
</evidence>
<dbReference type="Pfam" id="PF01435">
    <property type="entry name" value="Peptidase_M48"/>
    <property type="match status" value="1"/>
</dbReference>
<organism evidence="9 10">
    <name type="scientific">Crenothrix polyspora</name>
    <dbReference type="NCBI Taxonomy" id="360316"/>
    <lineage>
        <taxon>Bacteria</taxon>
        <taxon>Pseudomonadati</taxon>
        <taxon>Pseudomonadota</taxon>
        <taxon>Gammaproteobacteria</taxon>
        <taxon>Methylococcales</taxon>
        <taxon>Crenotrichaceae</taxon>
        <taxon>Crenothrix</taxon>
    </lineage>
</organism>
<evidence type="ECO:0000256" key="7">
    <source>
        <dbReference type="SAM" id="SignalP"/>
    </source>
</evidence>
<dbReference type="PROSITE" id="PS51257">
    <property type="entry name" value="PROKAR_LIPOPROTEIN"/>
    <property type="match status" value="1"/>
</dbReference>
<evidence type="ECO:0000259" key="8">
    <source>
        <dbReference type="Pfam" id="PF01435"/>
    </source>
</evidence>
<name>A0A1R4GYR5_9GAMM</name>
<dbReference type="GO" id="GO:0016020">
    <property type="term" value="C:membrane"/>
    <property type="evidence" value="ECO:0007669"/>
    <property type="project" value="TreeGrafter"/>
</dbReference>
<dbReference type="PANTHER" id="PTHR22726">
    <property type="entry name" value="METALLOENDOPEPTIDASE OMA1"/>
    <property type="match status" value="1"/>
</dbReference>
<dbReference type="GO" id="GO:0051603">
    <property type="term" value="P:proteolysis involved in protein catabolic process"/>
    <property type="evidence" value="ECO:0007669"/>
    <property type="project" value="TreeGrafter"/>
</dbReference>
<keyword evidence="2" id="KW-0479">Metal-binding</keyword>
<dbReference type="InterPro" id="IPR001915">
    <property type="entry name" value="Peptidase_M48"/>
</dbReference>
<keyword evidence="5 6" id="KW-0482">Metalloprotease</keyword>
<dbReference type="CDD" id="cd07331">
    <property type="entry name" value="M48C_Oma1_like"/>
    <property type="match status" value="1"/>
</dbReference>
<feature type="signal peptide" evidence="7">
    <location>
        <begin position="1"/>
        <end position="21"/>
    </location>
</feature>
<proteinExistence type="inferred from homology"/>
<evidence type="ECO:0000256" key="4">
    <source>
        <dbReference type="ARBA" id="ARBA00022833"/>
    </source>
</evidence>